<sequence length="411" mass="44041">MNKFKHTRPLACAIAGACLALAAGGASAADASPAGADALTFDGAIRMWVEALSWNDQRKGTLEFDTARLGFKYDDGRFLAAGRERYYHYTSRQTGAGKGADILFNEYLWAGYRFADKGELHVGQDRMPFGILPYASNNFFESIAWYAGYEDTYALGLHYLRKIGDLNIDAAFFPSDGRHLLSWTRSVGELDGLDSVRYSNHLMTSYGREEKNTSVARVAYPLALAGGKVEIGASALAGRLAATSPALSDGNRRAGAVHVAGTFGNLGVQLETVKYANDFTGNGSVAGNWYGACDNDCVLIGAFGFTNRLAARGHIDIANVTYKIPGSIGPFSQFMVYNDWSRIRKSAAGYADSYQNVTGATFSSGGWVAMIDVSNATNQPYLSPGFGNALGAGGGAKSSGHRFNANIGYYF</sequence>
<name>A0ABT1ZY42_9BURK</name>
<organism evidence="2 3">
    <name type="scientific">Massilia pinisoli</name>
    <dbReference type="NCBI Taxonomy" id="1772194"/>
    <lineage>
        <taxon>Bacteria</taxon>
        <taxon>Pseudomonadati</taxon>
        <taxon>Pseudomonadota</taxon>
        <taxon>Betaproteobacteria</taxon>
        <taxon>Burkholderiales</taxon>
        <taxon>Oxalobacteraceae</taxon>
        <taxon>Telluria group</taxon>
        <taxon>Massilia</taxon>
    </lineage>
</organism>
<evidence type="ECO:0000256" key="1">
    <source>
        <dbReference type="SAM" id="SignalP"/>
    </source>
</evidence>
<evidence type="ECO:0000313" key="2">
    <source>
        <dbReference type="EMBL" id="MCS0584800.1"/>
    </source>
</evidence>
<keyword evidence="1" id="KW-0732">Signal</keyword>
<protein>
    <submittedName>
        <fullName evidence="2">Uncharacterized protein</fullName>
    </submittedName>
</protein>
<reference evidence="2 3" key="1">
    <citation type="submission" date="2022-08" db="EMBL/GenBank/DDBJ databases">
        <title>Reclassification of Massilia species as members of the genera Telluria, Duganella, Pseudoduganella, Mokoshia gen. nov. and Zemynaea gen. nov. using orthogonal and non-orthogonal genome-based approaches.</title>
        <authorList>
            <person name="Bowman J.P."/>
        </authorList>
    </citation>
    <scope>NUCLEOTIDE SEQUENCE [LARGE SCALE GENOMIC DNA]</scope>
    <source>
        <strain evidence="2 3">JCM 31316</strain>
    </source>
</reference>
<evidence type="ECO:0000313" key="3">
    <source>
        <dbReference type="Proteomes" id="UP001204151"/>
    </source>
</evidence>
<dbReference type="SUPFAM" id="SSF56935">
    <property type="entry name" value="Porins"/>
    <property type="match status" value="1"/>
</dbReference>
<dbReference type="RefSeq" id="WP_258819344.1">
    <property type="nucleotide sequence ID" value="NZ_JANUGW010000025.1"/>
</dbReference>
<feature type="signal peptide" evidence="1">
    <location>
        <begin position="1"/>
        <end position="28"/>
    </location>
</feature>
<gene>
    <name evidence="2" type="ORF">NX784_24740</name>
</gene>
<dbReference type="EMBL" id="JANUGW010000025">
    <property type="protein sequence ID" value="MCS0584800.1"/>
    <property type="molecule type" value="Genomic_DNA"/>
</dbReference>
<proteinExistence type="predicted"/>
<dbReference type="Proteomes" id="UP001204151">
    <property type="component" value="Unassembled WGS sequence"/>
</dbReference>
<accession>A0ABT1ZY42</accession>
<feature type="chain" id="PRO_5046820966" evidence="1">
    <location>
        <begin position="29"/>
        <end position="411"/>
    </location>
</feature>
<comment type="caution">
    <text evidence="2">The sequence shown here is derived from an EMBL/GenBank/DDBJ whole genome shotgun (WGS) entry which is preliminary data.</text>
</comment>
<keyword evidence="3" id="KW-1185">Reference proteome</keyword>